<evidence type="ECO:0000256" key="1">
    <source>
        <dbReference type="SAM" id="MobiDB-lite"/>
    </source>
</evidence>
<dbReference type="AlphaFoldDB" id="A0A0D9YZR6"/>
<reference evidence="2" key="2">
    <citation type="submission" date="2018-05" db="EMBL/GenBank/DDBJ databases">
        <title>OgluRS3 (Oryza glumaepatula Reference Sequence Version 3).</title>
        <authorList>
            <person name="Zhang J."/>
            <person name="Kudrna D."/>
            <person name="Lee S."/>
            <person name="Talag J."/>
            <person name="Welchert J."/>
            <person name="Wing R.A."/>
        </authorList>
    </citation>
    <scope>NUCLEOTIDE SEQUENCE [LARGE SCALE GENOMIC DNA]</scope>
</reference>
<sequence length="65" mass="6650">MLGAAAATVVGRAGEHGPAVDDGVGLARGQRGKLASTGWRPTMASRGWREVTAMTGGREEGEERG</sequence>
<accession>A0A0D9YZR6</accession>
<reference evidence="2" key="1">
    <citation type="submission" date="2015-04" db="UniProtKB">
        <authorList>
            <consortium name="EnsemblPlants"/>
        </authorList>
    </citation>
    <scope>IDENTIFICATION</scope>
</reference>
<dbReference type="Proteomes" id="UP000026961">
    <property type="component" value="Chromosome 2"/>
</dbReference>
<evidence type="ECO:0000313" key="3">
    <source>
        <dbReference type="Proteomes" id="UP000026961"/>
    </source>
</evidence>
<proteinExistence type="predicted"/>
<protein>
    <recommendedName>
        <fullName evidence="4">DUF834 domain-containing protein</fullName>
    </recommendedName>
</protein>
<dbReference type="HOGENOM" id="CLU_2853376_0_0_1"/>
<organism evidence="2">
    <name type="scientific">Oryza glumipatula</name>
    <dbReference type="NCBI Taxonomy" id="40148"/>
    <lineage>
        <taxon>Eukaryota</taxon>
        <taxon>Viridiplantae</taxon>
        <taxon>Streptophyta</taxon>
        <taxon>Embryophyta</taxon>
        <taxon>Tracheophyta</taxon>
        <taxon>Spermatophyta</taxon>
        <taxon>Magnoliopsida</taxon>
        <taxon>Liliopsida</taxon>
        <taxon>Poales</taxon>
        <taxon>Poaceae</taxon>
        <taxon>BOP clade</taxon>
        <taxon>Oryzoideae</taxon>
        <taxon>Oryzeae</taxon>
        <taxon>Oryzinae</taxon>
        <taxon>Oryza</taxon>
    </lineage>
</organism>
<feature type="region of interest" description="Disordered" evidence="1">
    <location>
        <begin position="1"/>
        <end position="42"/>
    </location>
</feature>
<dbReference type="Gramene" id="OGLUM02G37410.1">
    <property type="protein sequence ID" value="OGLUM02G37410.1"/>
    <property type="gene ID" value="OGLUM02G37410"/>
</dbReference>
<name>A0A0D9YZR6_9ORYZ</name>
<feature type="compositionally biased region" description="Low complexity" evidence="1">
    <location>
        <begin position="1"/>
        <end position="12"/>
    </location>
</feature>
<keyword evidence="3" id="KW-1185">Reference proteome</keyword>
<evidence type="ECO:0000313" key="2">
    <source>
        <dbReference type="EnsemblPlants" id="OGLUM02G37410.1"/>
    </source>
</evidence>
<dbReference type="EnsemblPlants" id="OGLUM02G37410.1">
    <property type="protein sequence ID" value="OGLUM02G37410.1"/>
    <property type="gene ID" value="OGLUM02G37410"/>
</dbReference>
<evidence type="ECO:0008006" key="4">
    <source>
        <dbReference type="Google" id="ProtNLM"/>
    </source>
</evidence>